<dbReference type="AlphaFoldDB" id="A0A2I0IE79"/>
<name>A0A2I0IE79_PUNGR</name>
<sequence>MATNMAELLALLRGPNRASSSSTPPPGPGPIVDPTPWAPPTQAPENVEAPAPPTLYTSTVHPFTSQFPPPPALLVVPLPPAAFLSTEHILSAPPPVSISAPAMIYTAPPPTVFPASTAPAPTHPQATELPPYPTLQPHVGISYQAPPPINTTFYEPGTPTHAAQLASPTHFFPEADAEQERRLKRVEETIRALQANDVRPNTRYGDCSLFPGMRLPPKFMVPEFKTYEGTTDPCHHLRHYRGKMLQYWEYEEFVIHSFQDSLSGSVLDWFMSLKAEDIPTWEDLSRKFTHQYRYCAEMPPTLLELSTKELARGQKFEEGVYYSHLLAHTSSFSDLIEAGKKLDLGIKLGRMEDPTSKGEELSKKANPLPDHGPALGPSINMITICASREGEGEPSCSSPLVIEYVPTEATVGFTGTDIPHAPLVIDVPAPEPYSSDRVPWIYDGAVGNLEQQFAVMGITRSGRLYENPTTTDRGKPPAAEEERRPGTLPASSKKVTEEEAEAFMKVIKASEYKVVEQMAKSPAHISLLALLLNSEPHREALMRVLTAAQVPKGTPSDRIEKTINSIFSNTISFSDDELPSKGCAHFRALHIVCKCNNHIVGRVMIDNGSALNVCPVTTLKQMNVDLNRIGPSKTAVKFIVEEKIITVKGEEDYAIYKETTVPNISVGDDENLPFHSFETVSVIRDYGKVGPSRADRMIGK</sequence>
<evidence type="ECO:0000313" key="2">
    <source>
        <dbReference type="EMBL" id="PKI42309.1"/>
    </source>
</evidence>
<feature type="non-terminal residue" evidence="2">
    <location>
        <position position="700"/>
    </location>
</feature>
<dbReference type="EMBL" id="PGOL01003199">
    <property type="protein sequence ID" value="PKI42309.1"/>
    <property type="molecule type" value="Genomic_DNA"/>
</dbReference>
<proteinExistence type="predicted"/>
<feature type="region of interest" description="Disordered" evidence="1">
    <location>
        <begin position="1"/>
        <end position="53"/>
    </location>
</feature>
<dbReference type="PANTHER" id="PTHR32108">
    <property type="entry name" value="DNA-DIRECTED RNA POLYMERASE SUBUNIT ALPHA"/>
    <property type="match status" value="1"/>
</dbReference>
<comment type="caution">
    <text evidence="2">The sequence shown here is derived from an EMBL/GenBank/DDBJ whole genome shotgun (WGS) entry which is preliminary data.</text>
</comment>
<gene>
    <name evidence="2" type="ORF">CRG98_037300</name>
</gene>
<dbReference type="Proteomes" id="UP000233551">
    <property type="component" value="Unassembled WGS sequence"/>
</dbReference>
<feature type="compositionally biased region" description="Basic and acidic residues" evidence="1">
    <location>
        <begin position="353"/>
        <end position="363"/>
    </location>
</feature>
<evidence type="ECO:0000313" key="3">
    <source>
        <dbReference type="Proteomes" id="UP000233551"/>
    </source>
</evidence>
<accession>A0A2I0IE79</accession>
<dbReference type="PANTHER" id="PTHR32108:SF9">
    <property type="entry name" value="REVERSE TRANSCRIPTASE RNASE H-LIKE DOMAIN-CONTAINING PROTEIN"/>
    <property type="match status" value="1"/>
</dbReference>
<evidence type="ECO:0000256" key="1">
    <source>
        <dbReference type="SAM" id="MobiDB-lite"/>
    </source>
</evidence>
<protein>
    <recommendedName>
        <fullName evidence="4">Retrotransposon gag domain-containing protein</fullName>
    </recommendedName>
</protein>
<evidence type="ECO:0008006" key="4">
    <source>
        <dbReference type="Google" id="ProtNLM"/>
    </source>
</evidence>
<feature type="region of interest" description="Disordered" evidence="1">
    <location>
        <begin position="464"/>
        <end position="495"/>
    </location>
</feature>
<reference evidence="2 3" key="1">
    <citation type="submission" date="2017-11" db="EMBL/GenBank/DDBJ databases">
        <title>De-novo sequencing of pomegranate (Punica granatum L.) genome.</title>
        <authorList>
            <person name="Akparov Z."/>
            <person name="Amiraslanov A."/>
            <person name="Hajiyeva S."/>
            <person name="Abbasov M."/>
            <person name="Kaur K."/>
            <person name="Hamwieh A."/>
            <person name="Solovyev V."/>
            <person name="Salamov A."/>
            <person name="Braich B."/>
            <person name="Kosarev P."/>
            <person name="Mahmoud A."/>
            <person name="Hajiyev E."/>
            <person name="Babayeva S."/>
            <person name="Izzatullayeva V."/>
            <person name="Mammadov A."/>
            <person name="Mammadov A."/>
            <person name="Sharifova S."/>
            <person name="Ojaghi J."/>
            <person name="Eynullazada K."/>
            <person name="Bayramov B."/>
            <person name="Abdulazimova A."/>
            <person name="Shahmuradov I."/>
        </authorList>
    </citation>
    <scope>NUCLEOTIDE SEQUENCE [LARGE SCALE GENOMIC DNA]</scope>
    <source>
        <strain evidence="3">cv. AG2017</strain>
        <tissue evidence="2">Leaf</tissue>
    </source>
</reference>
<organism evidence="2 3">
    <name type="scientific">Punica granatum</name>
    <name type="common">Pomegranate</name>
    <dbReference type="NCBI Taxonomy" id="22663"/>
    <lineage>
        <taxon>Eukaryota</taxon>
        <taxon>Viridiplantae</taxon>
        <taxon>Streptophyta</taxon>
        <taxon>Embryophyta</taxon>
        <taxon>Tracheophyta</taxon>
        <taxon>Spermatophyta</taxon>
        <taxon>Magnoliopsida</taxon>
        <taxon>eudicotyledons</taxon>
        <taxon>Gunneridae</taxon>
        <taxon>Pentapetalae</taxon>
        <taxon>rosids</taxon>
        <taxon>malvids</taxon>
        <taxon>Myrtales</taxon>
        <taxon>Lythraceae</taxon>
        <taxon>Punica</taxon>
    </lineage>
</organism>
<feature type="compositionally biased region" description="Pro residues" evidence="1">
    <location>
        <begin position="23"/>
        <end position="42"/>
    </location>
</feature>
<feature type="compositionally biased region" description="Basic and acidic residues" evidence="1">
    <location>
        <begin position="472"/>
        <end position="485"/>
    </location>
</feature>
<keyword evidence="3" id="KW-1185">Reference proteome</keyword>
<feature type="region of interest" description="Disordered" evidence="1">
    <location>
        <begin position="353"/>
        <end position="372"/>
    </location>
</feature>